<dbReference type="eggNOG" id="KOG0374">
    <property type="taxonomic scope" value="Eukaryota"/>
</dbReference>
<sequence length="325" mass="38476">MFCFAKKDQKFQSVIKTDVGYLDVFIQIIVSTLFFLGVSYILFHLLFIRHRVALKWNDEQEEIDPDLIAGAETPDMQIIIMGHKDQGGFPISGQHSFLDYCRLLACRAAREQNIRESQLIDPSIVRSRIYRHDLRKLREMRESTVLRWKVAYSRLNRDKKFVKIAGKWVFVSKRMKQNGFLKRQLQIDQRKAIQRYTEAIKMFLKLKTKSRYDTKYLKDLDKYDVSYLLNLGREKQNMHMIFFKSVGLGHELFKVQQPIGYIEHNNPFEAMFFHGPYFYPWNPSDLISLFGKAKERFLEDSICLRLSLPIVIIGEIRGRWVTVIS</sequence>
<proteinExistence type="predicted"/>
<keyword evidence="1" id="KW-1133">Transmembrane helix</keyword>
<evidence type="ECO:0000256" key="1">
    <source>
        <dbReference type="SAM" id="Phobius"/>
    </source>
</evidence>
<organism evidence="2 3">
    <name type="scientific">Caenorhabditis tropicalis</name>
    <dbReference type="NCBI Taxonomy" id="1561998"/>
    <lineage>
        <taxon>Eukaryota</taxon>
        <taxon>Metazoa</taxon>
        <taxon>Ecdysozoa</taxon>
        <taxon>Nematoda</taxon>
        <taxon>Chromadorea</taxon>
        <taxon>Rhabditida</taxon>
        <taxon>Rhabditina</taxon>
        <taxon>Rhabditomorpha</taxon>
        <taxon>Rhabditoidea</taxon>
        <taxon>Rhabditidae</taxon>
        <taxon>Peloderinae</taxon>
        <taxon>Caenorhabditis</taxon>
    </lineage>
</organism>
<feature type="transmembrane region" description="Helical" evidence="1">
    <location>
        <begin position="24"/>
        <end position="47"/>
    </location>
</feature>
<dbReference type="STRING" id="1561998.A0A1I7V3C6"/>
<dbReference type="AlphaFoldDB" id="A0A1I7V3C6"/>
<evidence type="ECO:0000313" key="2">
    <source>
        <dbReference type="Proteomes" id="UP000095282"/>
    </source>
</evidence>
<protein>
    <submittedName>
        <fullName evidence="3">Glutaminyl-peptide cyclotransferase</fullName>
    </submittedName>
</protein>
<keyword evidence="1" id="KW-0812">Transmembrane</keyword>
<reference evidence="3" key="1">
    <citation type="submission" date="2016-11" db="UniProtKB">
        <authorList>
            <consortium name="WormBaseParasite"/>
        </authorList>
    </citation>
    <scope>IDENTIFICATION</scope>
</reference>
<evidence type="ECO:0000313" key="3">
    <source>
        <dbReference type="WBParaSite" id="Csp11.Scaffold630.g21972.t1"/>
    </source>
</evidence>
<accession>A0A1I7V3C6</accession>
<name>A0A1I7V3C6_9PELO</name>
<keyword evidence="2" id="KW-1185">Reference proteome</keyword>
<dbReference type="Proteomes" id="UP000095282">
    <property type="component" value="Unplaced"/>
</dbReference>
<dbReference type="WBParaSite" id="Csp11.Scaffold630.g21972.t1">
    <property type="protein sequence ID" value="Csp11.Scaffold630.g21972.t1"/>
    <property type="gene ID" value="Csp11.Scaffold630.g21972"/>
</dbReference>
<keyword evidence="1" id="KW-0472">Membrane</keyword>